<keyword evidence="1" id="KW-0732">Signal</keyword>
<dbReference type="RefSeq" id="WP_344263872.1">
    <property type="nucleotide sequence ID" value="NZ_BAAAMJ010000043.1"/>
</dbReference>
<protein>
    <submittedName>
        <fullName evidence="2">Uncharacterized protein</fullName>
    </submittedName>
</protein>
<sequence>MRSSIRLAAVTVSAAAMVGASATAASAGPRGGDSLSQATIQSCLSVDQEAEAETERSIFSDAEAENNATFIFFGPFVCTQVAPQVVAPVTVFGDGNTAGWEADAEAAGEAVDLDIEAPGNGVLPPEILSAQDINAQTSRMVEGVLADAGARPQPAAGIESAQPVAGTGMEQPVAGTGMEQPVAGADMLRPDQGVAPMADAELAR</sequence>
<comment type="caution">
    <text evidence="2">The sequence shown here is derived from an EMBL/GenBank/DDBJ whole genome shotgun (WGS) entry which is preliminary data.</text>
</comment>
<evidence type="ECO:0000313" key="3">
    <source>
        <dbReference type="Proteomes" id="UP001501303"/>
    </source>
</evidence>
<evidence type="ECO:0000256" key="1">
    <source>
        <dbReference type="SAM" id="SignalP"/>
    </source>
</evidence>
<feature type="signal peptide" evidence="1">
    <location>
        <begin position="1"/>
        <end position="27"/>
    </location>
</feature>
<reference evidence="2 3" key="1">
    <citation type="journal article" date="2019" name="Int. J. Syst. Evol. Microbiol.">
        <title>The Global Catalogue of Microorganisms (GCM) 10K type strain sequencing project: providing services to taxonomists for standard genome sequencing and annotation.</title>
        <authorList>
            <consortium name="The Broad Institute Genomics Platform"/>
            <consortium name="The Broad Institute Genome Sequencing Center for Infectious Disease"/>
            <person name="Wu L."/>
            <person name="Ma J."/>
        </authorList>
    </citation>
    <scope>NUCLEOTIDE SEQUENCE [LARGE SCALE GENOMIC DNA]</scope>
    <source>
        <strain evidence="2 3">JCM 13581</strain>
    </source>
</reference>
<dbReference type="EMBL" id="BAAAMJ010000043">
    <property type="protein sequence ID" value="GAA1925674.1"/>
    <property type="molecule type" value="Genomic_DNA"/>
</dbReference>
<accession>A0ABN2PNB3</accession>
<proteinExistence type="predicted"/>
<dbReference type="Proteomes" id="UP001501303">
    <property type="component" value="Unassembled WGS sequence"/>
</dbReference>
<evidence type="ECO:0000313" key="2">
    <source>
        <dbReference type="EMBL" id="GAA1925674.1"/>
    </source>
</evidence>
<gene>
    <name evidence="2" type="ORF">GCM10009716_37410</name>
</gene>
<name>A0ABN2PNB3_9ACTN</name>
<feature type="chain" id="PRO_5046884162" evidence="1">
    <location>
        <begin position="28"/>
        <end position="204"/>
    </location>
</feature>
<keyword evidence="3" id="KW-1185">Reference proteome</keyword>
<organism evidence="2 3">
    <name type="scientific">Streptomyces sodiiphilus</name>
    <dbReference type="NCBI Taxonomy" id="226217"/>
    <lineage>
        <taxon>Bacteria</taxon>
        <taxon>Bacillati</taxon>
        <taxon>Actinomycetota</taxon>
        <taxon>Actinomycetes</taxon>
        <taxon>Kitasatosporales</taxon>
        <taxon>Streptomycetaceae</taxon>
        <taxon>Streptomyces</taxon>
    </lineage>
</organism>